<dbReference type="Gene3D" id="2.60.40.10">
    <property type="entry name" value="Immunoglobulins"/>
    <property type="match status" value="6"/>
</dbReference>
<feature type="domain" description="Big-1" evidence="2">
    <location>
        <begin position="281"/>
        <end position="377"/>
    </location>
</feature>
<dbReference type="SMART" id="SM00634">
    <property type="entry name" value="BID_1"/>
    <property type="match status" value="4"/>
</dbReference>
<dbReference type="InterPro" id="IPR003344">
    <property type="entry name" value="Big_1_dom"/>
</dbReference>
<accession>A0ABQ3KZF2</accession>
<comment type="caution">
    <text evidence="3">The sequence shown here is derived from an EMBL/GenBank/DDBJ whole genome shotgun (WGS) entry which is preliminary data.</text>
</comment>
<keyword evidence="4" id="KW-1185">Reference proteome</keyword>
<evidence type="ECO:0000259" key="2">
    <source>
        <dbReference type="SMART" id="SM00634"/>
    </source>
</evidence>
<dbReference type="SUPFAM" id="SSF49373">
    <property type="entry name" value="Invasin/intimin cell-adhesion fragments"/>
    <property type="match status" value="8"/>
</dbReference>
<reference evidence="4" key="1">
    <citation type="journal article" date="2019" name="Int. J. Syst. Evol. Microbiol.">
        <title>The Global Catalogue of Microorganisms (GCM) 10K type strain sequencing project: providing services to taxonomists for standard genome sequencing and annotation.</title>
        <authorList>
            <consortium name="The Broad Institute Genomics Platform"/>
            <consortium name="The Broad Institute Genome Sequencing Center for Infectious Disease"/>
            <person name="Wu L."/>
            <person name="Ma J."/>
        </authorList>
    </citation>
    <scope>NUCLEOTIDE SEQUENCE [LARGE SCALE GENOMIC DNA]</scope>
    <source>
        <strain evidence="4">CGMCC 1.7003</strain>
    </source>
</reference>
<protein>
    <recommendedName>
        <fullName evidence="2">Big-1 domain-containing protein</fullName>
    </recommendedName>
</protein>
<organism evidence="3 4">
    <name type="scientific">Alishewanella longhuensis</name>
    <dbReference type="NCBI Taxonomy" id="1091037"/>
    <lineage>
        <taxon>Bacteria</taxon>
        <taxon>Pseudomonadati</taxon>
        <taxon>Pseudomonadota</taxon>
        <taxon>Gammaproteobacteria</taxon>
        <taxon>Alteromonadales</taxon>
        <taxon>Alteromonadaceae</taxon>
        <taxon>Alishewanella</taxon>
    </lineage>
</organism>
<comment type="similarity">
    <text evidence="1">Belongs to the intimin/invasin family.</text>
</comment>
<feature type="domain" description="Big-1" evidence="2">
    <location>
        <begin position="406"/>
        <end position="486"/>
    </location>
</feature>
<feature type="domain" description="Big-1" evidence="2">
    <location>
        <begin position="843"/>
        <end position="932"/>
    </location>
</feature>
<proteinExistence type="inferred from homology"/>
<gene>
    <name evidence="3" type="ORF">GCM10010919_18650</name>
</gene>
<feature type="domain" description="Big-1" evidence="2">
    <location>
        <begin position="516"/>
        <end position="599"/>
    </location>
</feature>
<evidence type="ECO:0000313" key="3">
    <source>
        <dbReference type="EMBL" id="GHG69058.1"/>
    </source>
</evidence>
<evidence type="ECO:0000313" key="4">
    <source>
        <dbReference type="Proteomes" id="UP000659697"/>
    </source>
</evidence>
<name>A0ABQ3KZF2_9ALTE</name>
<evidence type="ECO:0000256" key="1">
    <source>
        <dbReference type="ARBA" id="ARBA00010116"/>
    </source>
</evidence>
<dbReference type="Proteomes" id="UP000659697">
    <property type="component" value="Unassembled WGS sequence"/>
</dbReference>
<dbReference type="InterPro" id="IPR008964">
    <property type="entry name" value="Invasin/intimin_cell_adhesion"/>
</dbReference>
<dbReference type="InterPro" id="IPR013783">
    <property type="entry name" value="Ig-like_fold"/>
</dbReference>
<sequence length="1667" mass="172095">MFSPSDGSARTNQNGIAEIQLQAGGQSGSAQVIARFEVSSSQVITSTPFVFDAIVSGGLAAELSVRLLKHDGTATREVSHFAPAIAEARLIIDDEPAAFQLINFQLGSLGILNPQNGTAMTDVNGIARVDLIAGSEAGAGTLTAVFAPTSNQTVTAAPYVFTTAGDTPVQGDQMAFTISLNMKDQAGNTINQVSNATPGVITALVRNSVGQPVTNGVVSFNSTLGRIQPAFGTALTNANGEASITITAGTIAGAGRVEARYEGVTQGLGFVSAGDEVISPFLLTLALKDNSGSDIRSVSRLQPGVVTAVLTRNGNVVPNQLVTFSLSSEIGQISPVSGTARTDEQGVAEVSLLAGQTAGAGQINAIAVTANGNVSALPFVFDSLGDDRVVAGISLSLLDASGQLVRHVSYASPGSLQALVTENGVPAPFRVVTFTVSGAGEVNPTSGRAMTDADGIARIDLRAGFITGAGEAVAQFTNSEGADIVSNAFAFTSAGDTPVPGTDPDFTINLVLTDTAGTVINEISQATPGVVMATVLDKAGAPMVNQVVNFSSTLGRIQPAFGTALTNSQGEARIRLTAGTIEGAGTVTARYQGVEQNISFRTQGNEIISQYLLTLEMRDGNGGLSRSVSKDNQGELRAVLTFDGIVLSNQLITFELANEVGELIPSIGTARTDDNGLAVIRLFAGAVPGAGMVTATYEAANETVVSLPYVFESTGDQSAETIITAQVVDNIIDNNEVRDVDNANPRKVKVTLTQGGVAAAYKLVTVQAQFSGVINPTSGRAMTDQTGIAYVDLRTGSVPGAGEVIATFTTDAGVVLSSEPFAFQNAGDAPPLGTSPDFSIDLRLISAATNNDTSEVSASSPGQIVATVSDKDGQLVVGKVVSFSTTLGNLRPAVGTALTNNLGEARITLAAGTAEGAGNITAQFEGVSELIGFYTRGDEVDPNQINAAVNFRLLTNCPADFRTLRNPALCTETTSISAEQPGILFIEVTRQGSNTPIEQTLVSAVTTLGTISPRTGTAITDSNGVALLDLVAGRDVGAGEVTVSVVNASRTKAFEIGAVDVEIVVSSSLAANQTLAAGSTALITVDISRNGAPYMPPLGVEFTSGCVQAGLAVIDEAVTSIGGIARSTYRAAGCVGSDLITATVITGGNTVSGFVTVAVSEAALGSIEFLDVSAPVIALKGTGGADRTETSVVRFRLVDANGNPVAGREVEFSLSTSVGGIELAQAAGFTNIDGTVQTIVRSGFVPTPIRVIARSEQTISGATVLVTAPSDVMSVSTGLADQNSFSLSRSAFNVHALDFDGSEVDVTVFLADHFNNPVPDGTAVNFIAEGGSIEPRCITENGRCAVKWRSQNPRPFTAENYANSILAKCDGGRPCPFGIVQNDLSIDRPLGGRATITAYAVGQESFSDLNGNGRFDFGEFYASYDLTEAFTDHNEDGIYGGKSCADPSDPCNPANSKGDEFEEFIDFNSNGSFDVANGLYNGLLCREEDEAAGLCSRELLHIFQNQEIVMSGDEAYFRLVTYAADCSAITGITAVPVRVNSDPTSPEALEVQTDATSRKMCEVTSIDLDSATGAANASLRLFISDIYNNPMPVGTEVLVSLDNGVLVGTNSFVFPNTTSRVPVSLFFAVTREPAGEGNNRSDGFLLISVTSPSGLVSSLSVPVSDDR</sequence>
<dbReference type="EMBL" id="BNAO01000004">
    <property type="protein sequence ID" value="GHG69058.1"/>
    <property type="molecule type" value="Genomic_DNA"/>
</dbReference>